<feature type="transmembrane region" description="Helical" evidence="6">
    <location>
        <begin position="285"/>
        <end position="305"/>
    </location>
</feature>
<evidence type="ECO:0000256" key="3">
    <source>
        <dbReference type="ARBA" id="ARBA00022692"/>
    </source>
</evidence>
<sequence>MSDNRILFSDKNYRLLMMGQTVSTLGNSVSSFAFFAYTLALTQSPFYAALVSGCVTLAIVVMGIPAGIWADKHRPLPLMLSSTILGGAGICVVVANHFILHAPIPLVLAVAACLVGSATAVFSPAEKAALKTLVSPEHLGQAMAINQTRYSLGTVAGPIFGAFLHSLRPIATFVFDLCTYVFAFCTFKKLQVPDTRADVAENDAQAGYRETLKILRADTVLWAVLWFTPILNFSMSSIFNSAFTQLAGTENGAYVLGVFQTYCGIMGLVGSMAATVLVSRVRGGVGLVATAVGFILSFGGLALVFTTVSCFVFLGLFWLLLPLFNSILSGYFPARIPQRFIGKASAMTTIAAMGFMPAGTWVSGFISERYDPSTVVAATALLFLPATLAFVAHADIRRLSTPTGAGSR</sequence>
<dbReference type="GO" id="GO:0005886">
    <property type="term" value="C:plasma membrane"/>
    <property type="evidence" value="ECO:0007669"/>
    <property type="project" value="UniProtKB-SubCell"/>
</dbReference>
<dbReference type="Pfam" id="PF07690">
    <property type="entry name" value="MFS_1"/>
    <property type="match status" value="1"/>
</dbReference>
<dbReference type="RefSeq" id="WP_005525651.1">
    <property type="nucleotide sequence ID" value="NZ_CAUOYC010000016.1"/>
</dbReference>
<evidence type="ECO:0000256" key="2">
    <source>
        <dbReference type="ARBA" id="ARBA00022475"/>
    </source>
</evidence>
<dbReference type="Gene3D" id="1.20.1250.20">
    <property type="entry name" value="MFS general substrate transporter like domains"/>
    <property type="match status" value="1"/>
</dbReference>
<gene>
    <name evidence="7" type="ORF">NCTC10254_02520</name>
</gene>
<dbReference type="InterPro" id="IPR036259">
    <property type="entry name" value="MFS_trans_sf"/>
</dbReference>
<dbReference type="EMBL" id="UARK01000035">
    <property type="protein sequence ID" value="SPW33980.1"/>
    <property type="molecule type" value="Genomic_DNA"/>
</dbReference>
<dbReference type="PANTHER" id="PTHR23513">
    <property type="entry name" value="INTEGRAL MEMBRANE EFFLUX PROTEIN-RELATED"/>
    <property type="match status" value="1"/>
</dbReference>
<feature type="transmembrane region" description="Helical" evidence="6">
    <location>
        <begin position="259"/>
        <end position="278"/>
    </location>
</feature>
<evidence type="ECO:0000256" key="1">
    <source>
        <dbReference type="ARBA" id="ARBA00004651"/>
    </source>
</evidence>
<evidence type="ECO:0000313" key="7">
    <source>
        <dbReference type="EMBL" id="SPW33980.1"/>
    </source>
</evidence>
<feature type="transmembrane region" description="Helical" evidence="6">
    <location>
        <begin position="21"/>
        <end position="40"/>
    </location>
</feature>
<feature type="transmembrane region" description="Helical" evidence="6">
    <location>
        <begin position="372"/>
        <end position="392"/>
    </location>
</feature>
<keyword evidence="2" id="KW-1003">Cell membrane</keyword>
<dbReference type="PANTHER" id="PTHR23513:SF6">
    <property type="entry name" value="MAJOR FACILITATOR SUPERFAMILY ASSOCIATED DOMAIN-CONTAINING PROTEIN"/>
    <property type="match status" value="1"/>
</dbReference>
<comment type="caution">
    <text evidence="7">The sequence shown here is derived from an EMBL/GenBank/DDBJ whole genome shotgun (WGS) entry which is preliminary data.</text>
</comment>
<evidence type="ECO:0000256" key="6">
    <source>
        <dbReference type="SAM" id="Phobius"/>
    </source>
</evidence>
<reference evidence="7 8" key="1">
    <citation type="submission" date="2018-06" db="EMBL/GenBank/DDBJ databases">
        <authorList>
            <consortium name="Pathogen Informatics"/>
            <person name="Doyle S."/>
        </authorList>
    </citation>
    <scope>NUCLEOTIDE SEQUENCE [LARGE SCALE GENOMIC DNA]</scope>
    <source>
        <strain evidence="7 8">NCTC10254</strain>
    </source>
</reference>
<dbReference type="CDD" id="cd06173">
    <property type="entry name" value="MFS_MefA_like"/>
    <property type="match status" value="1"/>
</dbReference>
<accession>A0A6H9XLY2</accession>
<evidence type="ECO:0000256" key="4">
    <source>
        <dbReference type="ARBA" id="ARBA00022989"/>
    </source>
</evidence>
<name>A0A6H9XLY2_9CORY</name>
<feature type="transmembrane region" description="Helical" evidence="6">
    <location>
        <begin position="104"/>
        <end position="122"/>
    </location>
</feature>
<comment type="subcellular location">
    <subcellularLocation>
        <location evidence="1">Cell membrane</location>
        <topology evidence="1">Multi-pass membrane protein</topology>
    </subcellularLocation>
</comment>
<feature type="transmembrane region" description="Helical" evidence="6">
    <location>
        <begin position="76"/>
        <end position="98"/>
    </location>
</feature>
<dbReference type="GeneID" id="84574494"/>
<keyword evidence="4 6" id="KW-1133">Transmembrane helix</keyword>
<keyword evidence="3 6" id="KW-0812">Transmembrane</keyword>
<dbReference type="AlphaFoldDB" id="A0A6H9XLY2"/>
<keyword evidence="5 6" id="KW-0472">Membrane</keyword>
<dbReference type="Proteomes" id="UP000249886">
    <property type="component" value="Unassembled WGS sequence"/>
</dbReference>
<organism evidence="7 8">
    <name type="scientific">Corynebacterium matruchotii</name>
    <dbReference type="NCBI Taxonomy" id="43768"/>
    <lineage>
        <taxon>Bacteria</taxon>
        <taxon>Bacillati</taxon>
        <taxon>Actinomycetota</taxon>
        <taxon>Actinomycetes</taxon>
        <taxon>Mycobacteriales</taxon>
        <taxon>Corynebacteriaceae</taxon>
        <taxon>Corynebacterium</taxon>
    </lineage>
</organism>
<dbReference type="InterPro" id="IPR011701">
    <property type="entry name" value="MFS"/>
</dbReference>
<proteinExistence type="predicted"/>
<feature type="transmembrane region" description="Helical" evidence="6">
    <location>
        <begin position="46"/>
        <end position="69"/>
    </location>
</feature>
<feature type="transmembrane region" description="Helical" evidence="6">
    <location>
        <begin position="219"/>
        <end position="239"/>
    </location>
</feature>
<feature type="transmembrane region" description="Helical" evidence="6">
    <location>
        <begin position="344"/>
        <end position="366"/>
    </location>
</feature>
<evidence type="ECO:0000313" key="8">
    <source>
        <dbReference type="Proteomes" id="UP000249886"/>
    </source>
</evidence>
<dbReference type="SUPFAM" id="SSF103473">
    <property type="entry name" value="MFS general substrate transporter"/>
    <property type="match status" value="1"/>
</dbReference>
<evidence type="ECO:0000256" key="5">
    <source>
        <dbReference type="ARBA" id="ARBA00023136"/>
    </source>
</evidence>
<feature type="transmembrane region" description="Helical" evidence="6">
    <location>
        <begin position="311"/>
        <end position="332"/>
    </location>
</feature>
<protein>
    <submittedName>
        <fullName evidence="7">Enterobactin exporter EntS</fullName>
    </submittedName>
</protein>
<dbReference type="GO" id="GO:0022857">
    <property type="term" value="F:transmembrane transporter activity"/>
    <property type="evidence" value="ECO:0007669"/>
    <property type="project" value="InterPro"/>
</dbReference>